<dbReference type="PROSITE" id="PS00211">
    <property type="entry name" value="ABC_TRANSPORTER_1"/>
    <property type="match status" value="1"/>
</dbReference>
<name>A0A3D8K483_9BURK</name>
<keyword evidence="4" id="KW-0547">Nucleotide-binding</keyword>
<dbReference type="PROSITE" id="PS50893">
    <property type="entry name" value="ABC_TRANSPORTER_2"/>
    <property type="match status" value="1"/>
</dbReference>
<evidence type="ECO:0000256" key="2">
    <source>
        <dbReference type="ARBA" id="ARBA00022475"/>
    </source>
</evidence>
<dbReference type="GO" id="GO:0016887">
    <property type="term" value="F:ATP hydrolysis activity"/>
    <property type="evidence" value="ECO:0007669"/>
    <property type="project" value="InterPro"/>
</dbReference>
<protein>
    <submittedName>
        <fullName evidence="8">ABC transporter ATP-binding protein</fullName>
    </submittedName>
</protein>
<dbReference type="CDD" id="cd03235">
    <property type="entry name" value="ABC_Metallic_Cations"/>
    <property type="match status" value="1"/>
</dbReference>
<keyword evidence="2" id="KW-1003">Cell membrane</keyword>
<dbReference type="InterPro" id="IPR003439">
    <property type="entry name" value="ABC_transporter-like_ATP-bd"/>
</dbReference>
<dbReference type="InterPro" id="IPR027417">
    <property type="entry name" value="P-loop_NTPase"/>
</dbReference>
<reference evidence="8 9" key="1">
    <citation type="submission" date="2018-08" db="EMBL/GenBank/DDBJ databases">
        <title>Paraburkholderia sp. DHOM06 isolated from forest soil.</title>
        <authorList>
            <person name="Gao Z.-H."/>
            <person name="Qiu L.-H."/>
        </authorList>
    </citation>
    <scope>NUCLEOTIDE SEQUENCE [LARGE SCALE GENOMIC DNA]</scope>
    <source>
        <strain evidence="8 9">DHOM06</strain>
    </source>
</reference>
<dbReference type="Proteomes" id="UP000256838">
    <property type="component" value="Unassembled WGS sequence"/>
</dbReference>
<dbReference type="InterPro" id="IPR003593">
    <property type="entry name" value="AAA+_ATPase"/>
</dbReference>
<proteinExistence type="predicted"/>
<evidence type="ECO:0000259" key="7">
    <source>
        <dbReference type="PROSITE" id="PS50893"/>
    </source>
</evidence>
<accession>A0A3D8K483</accession>
<evidence type="ECO:0000313" key="8">
    <source>
        <dbReference type="EMBL" id="RDU99674.1"/>
    </source>
</evidence>
<keyword evidence="1" id="KW-0813">Transport</keyword>
<feature type="region of interest" description="Disordered" evidence="6">
    <location>
        <begin position="1"/>
        <end position="26"/>
    </location>
</feature>
<dbReference type="SMART" id="SM00382">
    <property type="entry name" value="AAA"/>
    <property type="match status" value="1"/>
</dbReference>
<comment type="caution">
    <text evidence="8">The sequence shown here is derived from an EMBL/GenBank/DDBJ whole genome shotgun (WGS) entry which is preliminary data.</text>
</comment>
<evidence type="ECO:0000256" key="1">
    <source>
        <dbReference type="ARBA" id="ARBA00022448"/>
    </source>
</evidence>
<evidence type="ECO:0000256" key="5">
    <source>
        <dbReference type="ARBA" id="ARBA00022840"/>
    </source>
</evidence>
<keyword evidence="3" id="KW-0472">Membrane</keyword>
<feature type="domain" description="ABC transporter" evidence="7">
    <location>
        <begin position="31"/>
        <end position="264"/>
    </location>
</feature>
<dbReference type="PANTHER" id="PTHR42734">
    <property type="entry name" value="METAL TRANSPORT SYSTEM ATP-BINDING PROTEIN TM_0124-RELATED"/>
    <property type="match status" value="1"/>
</dbReference>
<evidence type="ECO:0000256" key="3">
    <source>
        <dbReference type="ARBA" id="ARBA00022519"/>
    </source>
</evidence>
<dbReference type="SUPFAM" id="SSF52540">
    <property type="entry name" value="P-loop containing nucleoside triphosphate hydrolases"/>
    <property type="match status" value="1"/>
</dbReference>
<organism evidence="8 9">
    <name type="scientific">Trinickia dinghuensis</name>
    <dbReference type="NCBI Taxonomy" id="2291023"/>
    <lineage>
        <taxon>Bacteria</taxon>
        <taxon>Pseudomonadati</taxon>
        <taxon>Pseudomonadota</taxon>
        <taxon>Betaproteobacteria</taxon>
        <taxon>Burkholderiales</taxon>
        <taxon>Burkholderiaceae</taxon>
        <taxon>Trinickia</taxon>
    </lineage>
</organism>
<evidence type="ECO:0000256" key="6">
    <source>
        <dbReference type="SAM" id="MobiDB-lite"/>
    </source>
</evidence>
<dbReference type="GO" id="GO:0005524">
    <property type="term" value="F:ATP binding"/>
    <property type="evidence" value="ECO:0007669"/>
    <property type="project" value="UniProtKB-KW"/>
</dbReference>
<evidence type="ECO:0000256" key="4">
    <source>
        <dbReference type="ARBA" id="ARBA00022741"/>
    </source>
</evidence>
<dbReference type="Pfam" id="PF00005">
    <property type="entry name" value="ABC_tran"/>
    <property type="match status" value="1"/>
</dbReference>
<dbReference type="Gene3D" id="3.40.50.300">
    <property type="entry name" value="P-loop containing nucleotide triphosphate hydrolases"/>
    <property type="match status" value="1"/>
</dbReference>
<gene>
    <name evidence="8" type="ORF">DWV00_04405</name>
</gene>
<keyword evidence="5 8" id="KW-0067">ATP-binding</keyword>
<keyword evidence="9" id="KW-1185">Reference proteome</keyword>
<dbReference type="InterPro" id="IPR017871">
    <property type="entry name" value="ABC_transporter-like_CS"/>
</dbReference>
<keyword evidence="3" id="KW-0997">Cell inner membrane</keyword>
<dbReference type="InterPro" id="IPR050153">
    <property type="entry name" value="Metal_Ion_Import_ABC"/>
</dbReference>
<dbReference type="OrthoDB" id="5296765at2"/>
<feature type="region of interest" description="Disordered" evidence="6">
    <location>
        <begin position="284"/>
        <end position="326"/>
    </location>
</feature>
<dbReference type="AlphaFoldDB" id="A0A3D8K483"/>
<feature type="compositionally biased region" description="Basic and acidic residues" evidence="6">
    <location>
        <begin position="314"/>
        <end position="326"/>
    </location>
</feature>
<sequence>MNDDSKRGAPPRAAMTGPGPHSASHPRRAALELDRVSLELAGRTILSDVSLTIGEGEFIGVLGPNGAGKTTMMRAVLGLVPVAGGAIRIGGLPVARGNPSIGYMPQTRSALASRRVLGRDFVAMAADGHRWGLPIADSATRHDVERVLDLVGARALAARPLSELSGGERQRLLLAQCLLGKPQLLLLDEPLISLDPHHQRSVVELVRRVQRELRITVLFSAHELNPLLNAIDRVLYLGRGSAALGTVDEVITRPVLSRLYGSPIDVMRVNGRIFVMSGDVEVEKHDHEHEDDAGGTAHHGHSHDHGGHGHPGGHGHDHSHGHTHDV</sequence>
<dbReference type="EMBL" id="QRGA01000003">
    <property type="protein sequence ID" value="RDU99674.1"/>
    <property type="molecule type" value="Genomic_DNA"/>
</dbReference>
<evidence type="ECO:0000313" key="9">
    <source>
        <dbReference type="Proteomes" id="UP000256838"/>
    </source>
</evidence>